<keyword evidence="2" id="KW-0805">Transcription regulation</keyword>
<dbReference type="InterPro" id="IPR047057">
    <property type="entry name" value="MerR_fam"/>
</dbReference>
<evidence type="ECO:0000313" key="7">
    <source>
        <dbReference type="Proteomes" id="UP001157017"/>
    </source>
</evidence>
<dbReference type="SUPFAM" id="SSF46955">
    <property type="entry name" value="Putative DNA-binding domain"/>
    <property type="match status" value="1"/>
</dbReference>
<evidence type="ECO:0000256" key="2">
    <source>
        <dbReference type="ARBA" id="ARBA00023015"/>
    </source>
</evidence>
<keyword evidence="4" id="KW-0804">Transcription</keyword>
<keyword evidence="7" id="KW-1185">Reference proteome</keyword>
<protein>
    <recommendedName>
        <fullName evidence="5">HTH merR-type domain-containing protein</fullName>
    </recommendedName>
</protein>
<reference evidence="7" key="1">
    <citation type="journal article" date="2019" name="Int. J. Syst. Evol. Microbiol.">
        <title>The Global Catalogue of Microorganisms (GCM) 10K type strain sequencing project: providing services to taxonomists for standard genome sequencing and annotation.</title>
        <authorList>
            <consortium name="The Broad Institute Genomics Platform"/>
            <consortium name="The Broad Institute Genome Sequencing Center for Infectious Disease"/>
            <person name="Wu L."/>
            <person name="Ma J."/>
        </authorList>
    </citation>
    <scope>NUCLEOTIDE SEQUENCE [LARGE SCALE GENOMIC DNA]</scope>
    <source>
        <strain evidence="7">NBRC 108730</strain>
    </source>
</reference>
<dbReference type="Proteomes" id="UP001157017">
    <property type="component" value="Unassembled WGS sequence"/>
</dbReference>
<feature type="domain" description="HTH merR-type" evidence="5">
    <location>
        <begin position="1"/>
        <end position="55"/>
    </location>
</feature>
<proteinExistence type="predicted"/>
<keyword evidence="3" id="KW-0238">DNA-binding</keyword>
<name>A0ABQ6JJP5_9ACTN</name>
<keyword evidence="1" id="KW-0678">Repressor</keyword>
<evidence type="ECO:0000256" key="1">
    <source>
        <dbReference type="ARBA" id="ARBA00022491"/>
    </source>
</evidence>
<dbReference type="Pfam" id="PF13411">
    <property type="entry name" value="MerR_1"/>
    <property type="match status" value="1"/>
</dbReference>
<evidence type="ECO:0000313" key="6">
    <source>
        <dbReference type="EMBL" id="GMA87092.1"/>
    </source>
</evidence>
<dbReference type="InterPro" id="IPR009061">
    <property type="entry name" value="DNA-bd_dom_put_sf"/>
</dbReference>
<evidence type="ECO:0000256" key="3">
    <source>
        <dbReference type="ARBA" id="ARBA00023125"/>
    </source>
</evidence>
<evidence type="ECO:0000259" key="5">
    <source>
        <dbReference type="PROSITE" id="PS50937"/>
    </source>
</evidence>
<gene>
    <name evidence="6" type="ORF">GCM10025868_23420</name>
</gene>
<dbReference type="PROSITE" id="PS50937">
    <property type="entry name" value="HTH_MERR_2"/>
    <property type="match status" value="1"/>
</dbReference>
<sequence>MQTLRLYETHGLLAPARTEGGTRRYSPDDLTRARRIGGLVDRGVTLGAVGMVLDLQDENARLRQRLR</sequence>
<dbReference type="InterPro" id="IPR000551">
    <property type="entry name" value="MerR-type_HTH_dom"/>
</dbReference>
<comment type="caution">
    <text evidence="6">The sequence shown here is derived from an EMBL/GenBank/DDBJ whole genome shotgun (WGS) entry which is preliminary data.</text>
</comment>
<dbReference type="PANTHER" id="PTHR30204:SF69">
    <property type="entry name" value="MERR-FAMILY TRANSCRIPTIONAL REGULATOR"/>
    <property type="match status" value="1"/>
</dbReference>
<dbReference type="Gene3D" id="1.10.1660.10">
    <property type="match status" value="1"/>
</dbReference>
<organism evidence="6 7">
    <name type="scientific">Angustibacter aerolatus</name>
    <dbReference type="NCBI Taxonomy" id="1162965"/>
    <lineage>
        <taxon>Bacteria</taxon>
        <taxon>Bacillati</taxon>
        <taxon>Actinomycetota</taxon>
        <taxon>Actinomycetes</taxon>
        <taxon>Kineosporiales</taxon>
        <taxon>Kineosporiaceae</taxon>
    </lineage>
</organism>
<dbReference type="EMBL" id="BSUZ01000001">
    <property type="protein sequence ID" value="GMA87092.1"/>
    <property type="molecule type" value="Genomic_DNA"/>
</dbReference>
<accession>A0ABQ6JJP5</accession>
<dbReference type="SMART" id="SM00422">
    <property type="entry name" value="HTH_MERR"/>
    <property type="match status" value="1"/>
</dbReference>
<dbReference type="PANTHER" id="PTHR30204">
    <property type="entry name" value="REDOX-CYCLING DRUG-SENSING TRANSCRIPTIONAL ACTIVATOR SOXR"/>
    <property type="match status" value="1"/>
</dbReference>
<evidence type="ECO:0000256" key="4">
    <source>
        <dbReference type="ARBA" id="ARBA00023163"/>
    </source>
</evidence>